<keyword evidence="11" id="KW-1185">Reference proteome</keyword>
<comment type="similarity">
    <text evidence="1">Belongs to the glycosyl hydrolase 18 family. Chitinase class II subfamily.</text>
</comment>
<sequence>MRRVCYYTNWSQYRNSPGKFYPENVDPNLCTHLIYAFATLTGNQLKAYEWNDESTPWMKGMFDRFHSLKSQNPALKTLLAVGGWNLASAPFTHMAATDASRREFASTAVQFLRKNKFDGLDLDWEYPANRGSPPEDKQKFTQLVQTVHDAFVNEAQSTGGERLLLSAAVGAGKDKIDTAYEIPEISRHLDFINLMTYDLHGSWDDHTGHQSPLYVRSGEAGNDTYLNVHWAAQYWVQRGAPKEKLNIGVSLYGRTFRLSGTDSRVGAAASGAGQAGQYTREAGFLSYYEVCDLLKNGGHKYYITEQKVPYAVKGELWVGYDDQDSLCIKIFSPLLPVFLDSEYVDSVCFAAMYELLNLVRDRDFLANGPPYNPTVYVPQQTTHLPYSATNAPQAMTQIPPAQQATTQKPPVITTIQTHSLIPVGSNEFDCTSRANGYYPSPTSCNQYYICALQQAFRTDCHPGLQFNRITGYCDFADHVTCNNNGGQALPVQTNPGVNWGQHMTIAPPAITNTMAVVTTTSVLTQPPTTAPITLPQTTNAPVTTSTATNLVPAGDFCEHKPDGYYVDPKDCHYFYICNFGTASRTNCPTGTVFNDQLKNCDYPSHTHTCNN</sequence>
<dbReference type="PROSITE" id="PS51910">
    <property type="entry name" value="GH18_2"/>
    <property type="match status" value="1"/>
</dbReference>
<dbReference type="FunFam" id="3.20.20.80:FF:000007">
    <property type="entry name" value="Acidic mammalian chitinase"/>
    <property type="match status" value="1"/>
</dbReference>
<reference evidence="10 11" key="1">
    <citation type="submission" date="2024-11" db="EMBL/GenBank/DDBJ databases">
        <title>Chromosome-level genome assembly of the freshwater bivalve Anodonta woodiana.</title>
        <authorList>
            <person name="Chen X."/>
        </authorList>
    </citation>
    <scope>NUCLEOTIDE SEQUENCE [LARGE SCALE GENOMIC DNA]</scope>
    <source>
        <strain evidence="10">MN2024</strain>
        <tissue evidence="10">Gills</tissue>
    </source>
</reference>
<evidence type="ECO:0000259" key="8">
    <source>
        <dbReference type="PROSITE" id="PS50940"/>
    </source>
</evidence>
<evidence type="ECO:0000256" key="2">
    <source>
        <dbReference type="ARBA" id="ARBA00022669"/>
    </source>
</evidence>
<evidence type="ECO:0000256" key="3">
    <source>
        <dbReference type="ARBA" id="ARBA00022729"/>
    </source>
</evidence>
<dbReference type="Gene3D" id="3.10.50.10">
    <property type="match status" value="1"/>
</dbReference>
<evidence type="ECO:0000256" key="7">
    <source>
        <dbReference type="RuleBase" id="RU000489"/>
    </source>
</evidence>
<dbReference type="EMBL" id="JBJQND010000005">
    <property type="protein sequence ID" value="KAL3875560.1"/>
    <property type="molecule type" value="Genomic_DNA"/>
</dbReference>
<evidence type="ECO:0000256" key="4">
    <source>
        <dbReference type="ARBA" id="ARBA00022801"/>
    </source>
</evidence>
<dbReference type="InterPro" id="IPR017853">
    <property type="entry name" value="GH"/>
</dbReference>
<evidence type="ECO:0000313" key="10">
    <source>
        <dbReference type="EMBL" id="KAL3875560.1"/>
    </source>
</evidence>
<evidence type="ECO:0000259" key="9">
    <source>
        <dbReference type="PROSITE" id="PS51910"/>
    </source>
</evidence>
<dbReference type="SMART" id="SM00636">
    <property type="entry name" value="Glyco_18"/>
    <property type="match status" value="1"/>
</dbReference>
<name>A0ABD3WSQ7_SINWO</name>
<dbReference type="PROSITE" id="PS01095">
    <property type="entry name" value="GH18_1"/>
    <property type="match status" value="1"/>
</dbReference>
<accession>A0ABD3WSQ7</accession>
<evidence type="ECO:0000256" key="1">
    <source>
        <dbReference type="ARBA" id="ARBA00009121"/>
    </source>
</evidence>
<proteinExistence type="inferred from homology"/>
<dbReference type="Proteomes" id="UP001634394">
    <property type="component" value="Unassembled WGS sequence"/>
</dbReference>
<dbReference type="Pfam" id="PF00704">
    <property type="entry name" value="Glyco_hydro_18"/>
    <property type="match status" value="1"/>
</dbReference>
<dbReference type="InterPro" id="IPR011583">
    <property type="entry name" value="Chitinase_II/V-like_cat"/>
</dbReference>
<keyword evidence="3" id="KW-0732">Signal</keyword>
<keyword evidence="4 7" id="KW-0378">Hydrolase</keyword>
<dbReference type="InterPro" id="IPR036508">
    <property type="entry name" value="Chitin-bd_dom_sf"/>
</dbReference>
<dbReference type="GO" id="GO:0006032">
    <property type="term" value="P:chitin catabolic process"/>
    <property type="evidence" value="ECO:0007669"/>
    <property type="project" value="UniProtKB-ARBA"/>
</dbReference>
<comment type="caution">
    <text evidence="10">The sequence shown here is derived from an EMBL/GenBank/DDBJ whole genome shotgun (WGS) entry which is preliminary data.</text>
</comment>
<dbReference type="SUPFAM" id="SSF54556">
    <property type="entry name" value="Chitinase insertion domain"/>
    <property type="match status" value="1"/>
</dbReference>
<protein>
    <recommendedName>
        <fullName evidence="12">Chitinase</fullName>
    </recommendedName>
</protein>
<evidence type="ECO:0000256" key="6">
    <source>
        <dbReference type="ARBA" id="ARBA00023295"/>
    </source>
</evidence>
<dbReference type="InterPro" id="IPR001223">
    <property type="entry name" value="Glyco_hydro18_cat"/>
</dbReference>
<dbReference type="PANTHER" id="PTHR11177:SF317">
    <property type="entry name" value="CHITINASE 12-RELATED"/>
    <property type="match status" value="1"/>
</dbReference>
<dbReference type="AlphaFoldDB" id="A0ABD3WSQ7"/>
<feature type="domain" description="Chitin-binding type-2" evidence="8">
    <location>
        <begin position="554"/>
        <end position="611"/>
    </location>
</feature>
<feature type="domain" description="Chitin-binding type-2" evidence="8">
    <location>
        <begin position="427"/>
        <end position="483"/>
    </location>
</feature>
<evidence type="ECO:0008006" key="12">
    <source>
        <dbReference type="Google" id="ProtNLM"/>
    </source>
</evidence>
<dbReference type="PROSITE" id="PS50940">
    <property type="entry name" value="CHIT_BIND_II"/>
    <property type="match status" value="2"/>
</dbReference>
<dbReference type="GO" id="GO:0004568">
    <property type="term" value="F:chitinase activity"/>
    <property type="evidence" value="ECO:0007669"/>
    <property type="project" value="UniProtKB-ARBA"/>
</dbReference>
<dbReference type="SUPFAM" id="SSF57625">
    <property type="entry name" value="Invertebrate chitin-binding proteins"/>
    <property type="match status" value="2"/>
</dbReference>
<dbReference type="SMART" id="SM00494">
    <property type="entry name" value="ChtBD2"/>
    <property type="match status" value="2"/>
</dbReference>
<feature type="domain" description="GH18" evidence="9">
    <location>
        <begin position="1"/>
        <end position="366"/>
    </location>
</feature>
<dbReference type="InterPro" id="IPR001579">
    <property type="entry name" value="Glyco_hydro_18_chit_AS"/>
</dbReference>
<evidence type="ECO:0000256" key="5">
    <source>
        <dbReference type="ARBA" id="ARBA00023157"/>
    </source>
</evidence>
<keyword evidence="5" id="KW-1015">Disulfide bond</keyword>
<organism evidence="10 11">
    <name type="scientific">Sinanodonta woodiana</name>
    <name type="common">Chinese pond mussel</name>
    <name type="synonym">Anodonta woodiana</name>
    <dbReference type="NCBI Taxonomy" id="1069815"/>
    <lineage>
        <taxon>Eukaryota</taxon>
        <taxon>Metazoa</taxon>
        <taxon>Spiralia</taxon>
        <taxon>Lophotrochozoa</taxon>
        <taxon>Mollusca</taxon>
        <taxon>Bivalvia</taxon>
        <taxon>Autobranchia</taxon>
        <taxon>Heteroconchia</taxon>
        <taxon>Palaeoheterodonta</taxon>
        <taxon>Unionida</taxon>
        <taxon>Unionoidea</taxon>
        <taxon>Unionidae</taxon>
        <taxon>Unioninae</taxon>
        <taxon>Sinanodonta</taxon>
    </lineage>
</organism>
<evidence type="ECO:0000313" key="11">
    <source>
        <dbReference type="Proteomes" id="UP001634394"/>
    </source>
</evidence>
<keyword evidence="2" id="KW-0147">Chitin-binding</keyword>
<dbReference type="Pfam" id="PF01607">
    <property type="entry name" value="CBM_14"/>
    <property type="match status" value="2"/>
</dbReference>
<dbReference type="InterPro" id="IPR029070">
    <property type="entry name" value="Chitinase_insertion_sf"/>
</dbReference>
<dbReference type="InterPro" id="IPR002557">
    <property type="entry name" value="Chitin-bd_dom"/>
</dbReference>
<keyword evidence="6 7" id="KW-0326">Glycosidase</keyword>
<dbReference type="GO" id="GO:0008061">
    <property type="term" value="F:chitin binding"/>
    <property type="evidence" value="ECO:0007669"/>
    <property type="project" value="UniProtKB-KW"/>
</dbReference>
<dbReference type="CDD" id="cd02872">
    <property type="entry name" value="GH18_chitolectin_chitotriosidase"/>
    <property type="match status" value="1"/>
</dbReference>
<gene>
    <name evidence="10" type="ORF">ACJMK2_033501</name>
</gene>
<dbReference type="Gene3D" id="3.20.20.80">
    <property type="entry name" value="Glycosidases"/>
    <property type="match status" value="3"/>
</dbReference>
<dbReference type="InterPro" id="IPR050314">
    <property type="entry name" value="Glycosyl_Hydrlase_18"/>
</dbReference>
<dbReference type="SUPFAM" id="SSF51445">
    <property type="entry name" value="(Trans)glycosidases"/>
    <property type="match status" value="1"/>
</dbReference>
<dbReference type="PANTHER" id="PTHR11177">
    <property type="entry name" value="CHITINASE"/>
    <property type="match status" value="1"/>
</dbReference>
<dbReference type="FunFam" id="3.10.50.10:FF:000001">
    <property type="entry name" value="Chitinase 3-like 1"/>
    <property type="match status" value="1"/>
</dbReference>